<accession>A0A9P4VW33</accession>
<evidence type="ECO:0008006" key="3">
    <source>
        <dbReference type="Google" id="ProtNLM"/>
    </source>
</evidence>
<comment type="caution">
    <text evidence="1">The sequence shown here is derived from an EMBL/GenBank/DDBJ whole genome shotgun (WGS) entry which is preliminary data.</text>
</comment>
<proteinExistence type="predicted"/>
<evidence type="ECO:0000313" key="2">
    <source>
        <dbReference type="Proteomes" id="UP000799429"/>
    </source>
</evidence>
<dbReference type="EMBL" id="MU006089">
    <property type="protein sequence ID" value="KAF2843672.1"/>
    <property type="molecule type" value="Genomic_DNA"/>
</dbReference>
<gene>
    <name evidence="1" type="ORF">M501DRAFT_1028448</name>
</gene>
<dbReference type="AlphaFoldDB" id="A0A9P4VW33"/>
<name>A0A9P4VW33_9PEZI</name>
<protein>
    <recommendedName>
        <fullName evidence="3">F-box domain-containing protein</fullName>
    </recommendedName>
</protein>
<dbReference type="Proteomes" id="UP000799429">
    <property type="component" value="Unassembled WGS sequence"/>
</dbReference>
<keyword evidence="2" id="KW-1185">Reference proteome</keyword>
<sequence>MSTLGTDTLSLPIRNLSRSTGQRAQNNLLDLNEDVLNCIFSFVNNNNDMPYLLRVNRKCHSLGLFHLYNHLRLDISLDLMFESSERYDSLLSKHNPGLPYVRVVKILGCPNFGKSPVEDQDIAARLYDRLSNLIYILPKDQLTDFQWFAHFPMPILETLDLWRRQKGLKSIMFSLPGLFPWVTSPLIPGEVRKRERRERDNLYSSEGPSTLTSSLNHLERVSALNSIVHDKHTLQLVCQILAHHRITDLQLDLRNYRLDFDPNNPETMHFSDPSRVLHSLEIQSPSSLRRLSLFDVELSKYQSSWGRLFELTNVEHLSLSYCFRADLLLWDIVSNDVSKLKEIELVHSEAPYLPVNKSTPGALNKLLHGLPQNQLKALYVSLRGVKEKDGSLPKMDYLSRQCQSLKLLYINVRSGDGIVEPSDPEDDPGLIDEFHAYDSVSLAKFLKSCTRLEHLGIPFPSFQIRGQRFHADLSARVSNAEHRETFSNREFTDLFDAVILNLRLSLLNILNYPAPWFNPYVSEKVGIDDDYDYCMADLLYEHISDLRRQHGDSAGITWPILAFGASDPYAPSETFVYRAKIPDDARDPFERIAENHLFGKEMWNDEPSVRLLRGLSFEFDQNQRQSKWAWLFHGFPPS</sequence>
<organism evidence="1 2">
    <name type="scientific">Patellaria atrata CBS 101060</name>
    <dbReference type="NCBI Taxonomy" id="1346257"/>
    <lineage>
        <taxon>Eukaryota</taxon>
        <taxon>Fungi</taxon>
        <taxon>Dikarya</taxon>
        <taxon>Ascomycota</taxon>
        <taxon>Pezizomycotina</taxon>
        <taxon>Dothideomycetes</taxon>
        <taxon>Dothideomycetes incertae sedis</taxon>
        <taxon>Patellariales</taxon>
        <taxon>Patellariaceae</taxon>
        <taxon>Patellaria</taxon>
    </lineage>
</organism>
<evidence type="ECO:0000313" key="1">
    <source>
        <dbReference type="EMBL" id="KAF2843672.1"/>
    </source>
</evidence>
<reference evidence="1" key="1">
    <citation type="journal article" date="2020" name="Stud. Mycol.">
        <title>101 Dothideomycetes genomes: a test case for predicting lifestyles and emergence of pathogens.</title>
        <authorList>
            <person name="Haridas S."/>
            <person name="Albert R."/>
            <person name="Binder M."/>
            <person name="Bloem J."/>
            <person name="Labutti K."/>
            <person name="Salamov A."/>
            <person name="Andreopoulos B."/>
            <person name="Baker S."/>
            <person name="Barry K."/>
            <person name="Bills G."/>
            <person name="Bluhm B."/>
            <person name="Cannon C."/>
            <person name="Castanera R."/>
            <person name="Culley D."/>
            <person name="Daum C."/>
            <person name="Ezra D."/>
            <person name="Gonzalez J."/>
            <person name="Henrissat B."/>
            <person name="Kuo A."/>
            <person name="Liang C."/>
            <person name="Lipzen A."/>
            <person name="Lutzoni F."/>
            <person name="Magnuson J."/>
            <person name="Mondo S."/>
            <person name="Nolan M."/>
            <person name="Ohm R."/>
            <person name="Pangilinan J."/>
            <person name="Park H.-J."/>
            <person name="Ramirez L."/>
            <person name="Alfaro M."/>
            <person name="Sun H."/>
            <person name="Tritt A."/>
            <person name="Yoshinaga Y."/>
            <person name="Zwiers L.-H."/>
            <person name="Turgeon B."/>
            <person name="Goodwin S."/>
            <person name="Spatafora J."/>
            <person name="Crous P."/>
            <person name="Grigoriev I."/>
        </authorList>
    </citation>
    <scope>NUCLEOTIDE SEQUENCE</scope>
    <source>
        <strain evidence="1">CBS 101060</strain>
    </source>
</reference>